<name>A0A820GS77_9BILA</name>
<gene>
    <name evidence="1" type="ORF">OTI717_LOCUS41522</name>
</gene>
<sequence length="29" mass="3363">RIIISIECAVEDELIEIDNQYSKVMSSTY</sequence>
<feature type="non-terminal residue" evidence="1">
    <location>
        <position position="1"/>
    </location>
</feature>
<proteinExistence type="predicted"/>
<evidence type="ECO:0000313" key="2">
    <source>
        <dbReference type="Proteomes" id="UP000663823"/>
    </source>
</evidence>
<dbReference type="Proteomes" id="UP000663823">
    <property type="component" value="Unassembled WGS sequence"/>
</dbReference>
<protein>
    <submittedName>
        <fullName evidence="1">Uncharacterized protein</fullName>
    </submittedName>
</protein>
<comment type="caution">
    <text evidence="1">The sequence shown here is derived from an EMBL/GenBank/DDBJ whole genome shotgun (WGS) entry which is preliminary data.</text>
</comment>
<dbReference type="EMBL" id="CAJOAX010042029">
    <property type="protein sequence ID" value="CAF4284358.1"/>
    <property type="molecule type" value="Genomic_DNA"/>
</dbReference>
<reference evidence="1" key="1">
    <citation type="submission" date="2021-02" db="EMBL/GenBank/DDBJ databases">
        <authorList>
            <person name="Nowell W R."/>
        </authorList>
    </citation>
    <scope>NUCLEOTIDE SEQUENCE</scope>
</reference>
<accession>A0A820GS77</accession>
<organism evidence="1 2">
    <name type="scientific">Rotaria sordida</name>
    <dbReference type="NCBI Taxonomy" id="392033"/>
    <lineage>
        <taxon>Eukaryota</taxon>
        <taxon>Metazoa</taxon>
        <taxon>Spiralia</taxon>
        <taxon>Gnathifera</taxon>
        <taxon>Rotifera</taxon>
        <taxon>Eurotatoria</taxon>
        <taxon>Bdelloidea</taxon>
        <taxon>Philodinida</taxon>
        <taxon>Philodinidae</taxon>
        <taxon>Rotaria</taxon>
    </lineage>
</organism>
<dbReference type="AlphaFoldDB" id="A0A820GS77"/>
<evidence type="ECO:0000313" key="1">
    <source>
        <dbReference type="EMBL" id="CAF4284358.1"/>
    </source>
</evidence>